<name>A0A0A9H6L9_ARUDO</name>
<organism evidence="1">
    <name type="scientific">Arundo donax</name>
    <name type="common">Giant reed</name>
    <name type="synonym">Donax arundinaceus</name>
    <dbReference type="NCBI Taxonomy" id="35708"/>
    <lineage>
        <taxon>Eukaryota</taxon>
        <taxon>Viridiplantae</taxon>
        <taxon>Streptophyta</taxon>
        <taxon>Embryophyta</taxon>
        <taxon>Tracheophyta</taxon>
        <taxon>Spermatophyta</taxon>
        <taxon>Magnoliopsida</taxon>
        <taxon>Liliopsida</taxon>
        <taxon>Poales</taxon>
        <taxon>Poaceae</taxon>
        <taxon>PACMAD clade</taxon>
        <taxon>Arundinoideae</taxon>
        <taxon>Arundineae</taxon>
        <taxon>Arundo</taxon>
    </lineage>
</organism>
<reference evidence="1" key="1">
    <citation type="submission" date="2014-09" db="EMBL/GenBank/DDBJ databases">
        <authorList>
            <person name="Magalhaes I.L.F."/>
            <person name="Oliveira U."/>
            <person name="Santos F.R."/>
            <person name="Vidigal T.H.D.A."/>
            <person name="Brescovit A.D."/>
            <person name="Santos A.J."/>
        </authorList>
    </citation>
    <scope>NUCLEOTIDE SEQUENCE</scope>
    <source>
        <tissue evidence="1">Shoot tissue taken approximately 20 cm above the soil surface</tissue>
    </source>
</reference>
<dbReference type="EMBL" id="GBRH01169378">
    <property type="protein sequence ID" value="JAE28518.1"/>
    <property type="molecule type" value="Transcribed_RNA"/>
</dbReference>
<proteinExistence type="predicted"/>
<accession>A0A0A9H6L9</accession>
<dbReference type="AlphaFoldDB" id="A0A0A9H6L9"/>
<reference evidence="1" key="2">
    <citation type="journal article" date="2015" name="Data Brief">
        <title>Shoot transcriptome of the giant reed, Arundo donax.</title>
        <authorList>
            <person name="Barrero R.A."/>
            <person name="Guerrero F.D."/>
            <person name="Moolhuijzen P."/>
            <person name="Goolsby J.A."/>
            <person name="Tidwell J."/>
            <person name="Bellgard S.E."/>
            <person name="Bellgard M.I."/>
        </authorList>
    </citation>
    <scope>NUCLEOTIDE SEQUENCE</scope>
    <source>
        <tissue evidence="1">Shoot tissue taken approximately 20 cm above the soil surface</tissue>
    </source>
</reference>
<evidence type="ECO:0000313" key="1">
    <source>
        <dbReference type="EMBL" id="JAE28518.1"/>
    </source>
</evidence>
<protein>
    <submittedName>
        <fullName evidence="1">Uncharacterized protein</fullName>
    </submittedName>
</protein>
<sequence>MKGENSGCKKKHILFLSDSSRFTTET</sequence>